<sequence>MTAKRSRKLARTIVVTSLLVVIGAGFSAVGNASTTPSSQSSIANSYMSVVVAPGETLWSIAGMVGGNSSAVVDQIIEANHLRSSEVQAGQKLLVPLK</sequence>
<accession>A0A6J6B3A6</accession>
<dbReference type="EMBL" id="CAFBPI010000118">
    <property type="protein sequence ID" value="CAB5025012.1"/>
    <property type="molecule type" value="Genomic_DNA"/>
</dbReference>
<dbReference type="Gene3D" id="3.10.350.10">
    <property type="entry name" value="LysM domain"/>
    <property type="match status" value="1"/>
</dbReference>
<organism evidence="2">
    <name type="scientific">freshwater metagenome</name>
    <dbReference type="NCBI Taxonomy" id="449393"/>
    <lineage>
        <taxon>unclassified sequences</taxon>
        <taxon>metagenomes</taxon>
        <taxon>ecological metagenomes</taxon>
    </lineage>
</organism>
<feature type="domain" description="LysM" evidence="1">
    <location>
        <begin position="47"/>
        <end position="94"/>
    </location>
</feature>
<name>A0A6J6B3A6_9ZZZZ</name>
<dbReference type="InterPro" id="IPR036779">
    <property type="entry name" value="LysM_dom_sf"/>
</dbReference>
<dbReference type="CDD" id="cd00118">
    <property type="entry name" value="LysM"/>
    <property type="match status" value="1"/>
</dbReference>
<protein>
    <submittedName>
        <fullName evidence="2">Unannotated protein</fullName>
    </submittedName>
</protein>
<proteinExistence type="predicted"/>
<gene>
    <name evidence="2" type="ORF">UFOPK1380_00530</name>
    <name evidence="3" type="ORF">UFOPK4095_01234</name>
</gene>
<dbReference type="PROSITE" id="PS51782">
    <property type="entry name" value="LYSM"/>
    <property type="match status" value="1"/>
</dbReference>
<reference evidence="2" key="1">
    <citation type="submission" date="2020-05" db="EMBL/GenBank/DDBJ databases">
        <authorList>
            <person name="Chiriac C."/>
            <person name="Salcher M."/>
            <person name="Ghai R."/>
            <person name="Kavagutti S V."/>
        </authorList>
    </citation>
    <scope>NUCLEOTIDE SEQUENCE</scope>
</reference>
<dbReference type="SMART" id="SM00257">
    <property type="entry name" value="LysM"/>
    <property type="match status" value="1"/>
</dbReference>
<dbReference type="AlphaFoldDB" id="A0A6J6B3A6"/>
<dbReference type="Pfam" id="PF01476">
    <property type="entry name" value="LysM"/>
    <property type="match status" value="1"/>
</dbReference>
<evidence type="ECO:0000259" key="1">
    <source>
        <dbReference type="PROSITE" id="PS51782"/>
    </source>
</evidence>
<dbReference type="SUPFAM" id="SSF54106">
    <property type="entry name" value="LysM domain"/>
    <property type="match status" value="1"/>
</dbReference>
<evidence type="ECO:0000313" key="2">
    <source>
        <dbReference type="EMBL" id="CAB4533038.1"/>
    </source>
</evidence>
<evidence type="ECO:0000313" key="3">
    <source>
        <dbReference type="EMBL" id="CAB5025012.1"/>
    </source>
</evidence>
<dbReference type="EMBL" id="CAEZSC010000022">
    <property type="protein sequence ID" value="CAB4533038.1"/>
    <property type="molecule type" value="Genomic_DNA"/>
</dbReference>
<dbReference type="InterPro" id="IPR018392">
    <property type="entry name" value="LysM"/>
</dbReference>